<gene>
    <name evidence="1" type="ORF">P43SY_009941</name>
</gene>
<sequence length="454" mass="50820">MMQLGDTPFDAFVSTKGLPAVLSAALRSARTNDTADKAFWESFLVTLKHQDAVTAVQLCLQVWWRQKDDGTELTEPPDEVLVQGAMSVQTYITALTASSSPTYRHKVCVVGPTTWGKTSLIKSLTRKKVTLEKIDRRTVGIDLFGYEFGATGASGDTEKHEVMFWDFAGQDVYHAAHSVFFSKRTVFLMAIDLPAYAARLPEPNERCHPSEPRIRAFVDECILYWVCLILTRQPDATIVFIGTKRDLVTDELIVGDIQSDLERRVRTWCQEQEDRGTSTSRDLMTWSKRQQLLTSATYPTTMLATSAELHEYGWEYEVSALYLPPTLFEQVIVHEAQFLWTLADTTGKPASRTVATIRGQPGQVILRMDAIPAMPVLRRFVLQLCVQKLTVFRRKTVATGSWALDQVIPEASYSLLQPSTVMIDVVSPASKNDVIGRVKCLLSCSPNEERANAA</sequence>
<evidence type="ECO:0000313" key="2">
    <source>
        <dbReference type="Proteomes" id="UP001209570"/>
    </source>
</evidence>
<evidence type="ECO:0000313" key="1">
    <source>
        <dbReference type="EMBL" id="KAJ0398646.1"/>
    </source>
</evidence>
<dbReference type="SUPFAM" id="SSF52540">
    <property type="entry name" value="P-loop containing nucleoside triphosphate hydrolases"/>
    <property type="match status" value="1"/>
</dbReference>
<dbReference type="AlphaFoldDB" id="A0AAD5Q7J9"/>
<dbReference type="Gene3D" id="3.40.50.300">
    <property type="entry name" value="P-loop containing nucleotide triphosphate hydrolases"/>
    <property type="match status" value="1"/>
</dbReference>
<organism evidence="1 2">
    <name type="scientific">Pythium insidiosum</name>
    <name type="common">Pythiosis disease agent</name>
    <dbReference type="NCBI Taxonomy" id="114742"/>
    <lineage>
        <taxon>Eukaryota</taxon>
        <taxon>Sar</taxon>
        <taxon>Stramenopiles</taxon>
        <taxon>Oomycota</taxon>
        <taxon>Peronosporomycetes</taxon>
        <taxon>Pythiales</taxon>
        <taxon>Pythiaceae</taxon>
        <taxon>Pythium</taxon>
    </lineage>
</organism>
<dbReference type="InterPro" id="IPR027417">
    <property type="entry name" value="P-loop_NTPase"/>
</dbReference>
<dbReference type="Proteomes" id="UP001209570">
    <property type="component" value="Unassembled WGS sequence"/>
</dbReference>
<dbReference type="Pfam" id="PF08477">
    <property type="entry name" value="Roc"/>
    <property type="match status" value="1"/>
</dbReference>
<comment type="caution">
    <text evidence="1">The sequence shown here is derived from an EMBL/GenBank/DDBJ whole genome shotgun (WGS) entry which is preliminary data.</text>
</comment>
<dbReference type="EMBL" id="JAKCXM010000208">
    <property type="protein sequence ID" value="KAJ0398646.1"/>
    <property type="molecule type" value="Genomic_DNA"/>
</dbReference>
<keyword evidence="2" id="KW-1185">Reference proteome</keyword>
<protein>
    <submittedName>
        <fullName evidence="1">Uncharacterized protein</fullName>
    </submittedName>
</protein>
<name>A0AAD5Q7J9_PYTIN</name>
<accession>A0AAD5Q7J9</accession>
<proteinExistence type="predicted"/>
<reference evidence="1" key="1">
    <citation type="submission" date="2021-12" db="EMBL/GenBank/DDBJ databases">
        <title>Prjna785345.</title>
        <authorList>
            <person name="Rujirawat T."/>
            <person name="Krajaejun T."/>
        </authorList>
    </citation>
    <scope>NUCLEOTIDE SEQUENCE</scope>
    <source>
        <strain evidence="1">Pi057C3</strain>
    </source>
</reference>
<dbReference type="PRINTS" id="PR00449">
    <property type="entry name" value="RASTRNSFRMNG"/>
</dbReference>